<dbReference type="OMA" id="PYKKVPQ"/>
<gene>
    <name evidence="1" type="ORF">PPRIM_AZ9-3.1.T1200049</name>
</gene>
<organism evidence="1 2">
    <name type="scientific">Paramecium primaurelia</name>
    <dbReference type="NCBI Taxonomy" id="5886"/>
    <lineage>
        <taxon>Eukaryota</taxon>
        <taxon>Sar</taxon>
        <taxon>Alveolata</taxon>
        <taxon>Ciliophora</taxon>
        <taxon>Intramacronucleata</taxon>
        <taxon>Oligohymenophorea</taxon>
        <taxon>Peniculida</taxon>
        <taxon>Parameciidae</taxon>
        <taxon>Paramecium</taxon>
    </lineage>
</organism>
<sequence>MKQSQQSILKLRPYKKVPQDKKKQLVELVFQKDWKIKQASHYLRINYATAKNIILKYRKTIIQKKTTQLPESKRCQYKLIGLSKSIIKVISSQGGRKQQDL</sequence>
<comment type="caution">
    <text evidence="1">The sequence shown here is derived from an EMBL/GenBank/DDBJ whole genome shotgun (WGS) entry which is preliminary data.</text>
</comment>
<name>A0A8S1PJ64_PARPR</name>
<proteinExistence type="predicted"/>
<dbReference type="EMBL" id="CAJJDM010000123">
    <property type="protein sequence ID" value="CAD8103130.1"/>
    <property type="molecule type" value="Genomic_DNA"/>
</dbReference>
<keyword evidence="2" id="KW-1185">Reference proteome</keyword>
<dbReference type="Proteomes" id="UP000688137">
    <property type="component" value="Unassembled WGS sequence"/>
</dbReference>
<evidence type="ECO:0000313" key="2">
    <source>
        <dbReference type="Proteomes" id="UP000688137"/>
    </source>
</evidence>
<evidence type="ECO:0000313" key="1">
    <source>
        <dbReference type="EMBL" id="CAD8103130.1"/>
    </source>
</evidence>
<dbReference type="AlphaFoldDB" id="A0A8S1PJ64"/>
<reference evidence="1" key="1">
    <citation type="submission" date="2021-01" db="EMBL/GenBank/DDBJ databases">
        <authorList>
            <consortium name="Genoscope - CEA"/>
            <person name="William W."/>
        </authorList>
    </citation>
    <scope>NUCLEOTIDE SEQUENCE</scope>
</reference>
<accession>A0A8S1PJ64</accession>
<protein>
    <submittedName>
        <fullName evidence="1">Uncharacterized protein</fullName>
    </submittedName>
</protein>